<dbReference type="InterPro" id="IPR004209">
    <property type="entry name" value="FTR_bsu"/>
</dbReference>
<dbReference type="PROSITE" id="PS00107">
    <property type="entry name" value="PROTEIN_KINASE_ATP"/>
    <property type="match status" value="1"/>
</dbReference>
<evidence type="ECO:0000313" key="19">
    <source>
        <dbReference type="Proteomes" id="UP000187203"/>
    </source>
</evidence>
<dbReference type="Pfam" id="PF02943">
    <property type="entry name" value="FeThRed_B"/>
    <property type="match status" value="1"/>
</dbReference>
<keyword evidence="12" id="KW-0676">Redox-active center</keyword>
<evidence type="ECO:0000256" key="3">
    <source>
        <dbReference type="ARBA" id="ARBA00007941"/>
    </source>
</evidence>
<dbReference type="PROSITE" id="PS50105">
    <property type="entry name" value="SAM_DOMAIN"/>
    <property type="match status" value="1"/>
</dbReference>
<evidence type="ECO:0000259" key="17">
    <source>
        <dbReference type="PROSITE" id="PS50105"/>
    </source>
</evidence>
<dbReference type="AlphaFoldDB" id="A0A1R3KNU5"/>
<dbReference type="GO" id="GO:0046872">
    <property type="term" value="F:metal ion binding"/>
    <property type="evidence" value="ECO:0007669"/>
    <property type="project" value="UniProtKB-KW"/>
</dbReference>
<evidence type="ECO:0000256" key="10">
    <source>
        <dbReference type="ARBA" id="ARBA00023014"/>
    </source>
</evidence>
<keyword evidence="6" id="KW-0004">4Fe-4S</keyword>
<keyword evidence="8" id="KW-0560">Oxidoreductase</keyword>
<evidence type="ECO:0000256" key="11">
    <source>
        <dbReference type="ARBA" id="ARBA00023157"/>
    </source>
</evidence>
<evidence type="ECO:0000256" key="1">
    <source>
        <dbReference type="ARBA" id="ARBA00001966"/>
    </source>
</evidence>
<sequence>MTLQATSCNFAGISSLLCPPKTSRHRFVIRAKVEPSEKSVDIMRKFSEQYARRSGTYFCMDKGVTSVVIKGLAEHKDTLGAPLCPCRHYDDKAAEVGQGFWNCPCVPMRERKECHCMLFLTPDNDFAGSDQATNEIHDWREGEGSGIIFLESFIFVDIRRTKARSSQILMAKPRVTITLGGSSKVVKSRDNVMVDHRRMSGNKRFIQDKPWSHDGGDKNFMSMNKRHRGVASGWRSGGSRVQGSRITGNDLRLKLMRKRRPHHFHSVSREYRKWNSEKISHDQPPQNLSMHPTRPGPNEISDLNPFTNNGIADGMHLCSFQTMDGPRGFVEMPQIVPTAPARADFFPSNGFFDPSRTTGMVPITEKVITARPVTYVAPMSSMMQRRPHVDEEPFTVATFLNSLGLGKYAILFRAEEVDMTALKEMGDRDLKEMGIPMGPRKKLLLALRPPSRRHLSHIRL</sequence>
<keyword evidence="16" id="KW-0547">Nucleotide-binding</keyword>
<comment type="caution">
    <text evidence="18">The sequence shown here is derived from an EMBL/GenBank/DDBJ whole genome shotgun (WGS) entry which is preliminary data.</text>
</comment>
<keyword evidence="10" id="KW-0411">Iron-sulfur</keyword>
<dbReference type="EC" id="1.8.7.2" evidence="4"/>
<comment type="function">
    <text evidence="2">Catalytic subunit of the ferredoxin-thioredoxin reductase (FTR), which catalyzes the two-electron reduction of thioredoxins by the electrons provided by reduced ferredoxin.</text>
</comment>
<dbReference type="Gene3D" id="3.90.460.10">
    <property type="entry name" value="Ferredoxin thioredoxin reductase catalytic beta subunit"/>
    <property type="match status" value="1"/>
</dbReference>
<dbReference type="Gene3D" id="1.10.150.50">
    <property type="entry name" value="Transcription Factor, Ets-1"/>
    <property type="match status" value="1"/>
</dbReference>
<dbReference type="SMART" id="SM00454">
    <property type="entry name" value="SAM"/>
    <property type="match status" value="1"/>
</dbReference>
<keyword evidence="19" id="KW-1185">Reference proteome</keyword>
<name>A0A1R3KNU5_9ROSI</name>
<evidence type="ECO:0000256" key="9">
    <source>
        <dbReference type="ARBA" id="ARBA00023004"/>
    </source>
</evidence>
<comment type="subunit">
    <text evidence="13">Heterodimer of subunit A (variable subunit) and subunit B (catalytic subunit). Heterodimeric FTR forms a complex with ferredoxin and thioredoxin.</text>
</comment>
<evidence type="ECO:0000256" key="4">
    <source>
        <dbReference type="ARBA" id="ARBA00012358"/>
    </source>
</evidence>
<feature type="binding site" evidence="16">
    <location>
        <position position="423"/>
    </location>
    <ligand>
        <name>ATP</name>
        <dbReference type="ChEBI" id="CHEBI:30616"/>
    </ligand>
</feature>
<dbReference type="PANTHER" id="PTHR35113">
    <property type="entry name" value="FERREDOXIN-THIOREDOXIN REDUCTASE CATALYTIC CHAIN, CHLOROPLASTIC"/>
    <property type="match status" value="1"/>
</dbReference>
<dbReference type="GO" id="GO:0103012">
    <property type="term" value="F:ferredoxin-thioredoxin reductase activity"/>
    <property type="evidence" value="ECO:0007669"/>
    <property type="project" value="UniProtKB-EC"/>
</dbReference>
<evidence type="ECO:0000256" key="14">
    <source>
        <dbReference type="ARBA" id="ARBA00030295"/>
    </source>
</evidence>
<comment type="cofactor">
    <cofactor evidence="1">
        <name>[4Fe-4S] cluster</name>
        <dbReference type="ChEBI" id="CHEBI:49883"/>
    </cofactor>
</comment>
<organism evidence="18 19">
    <name type="scientific">Corchorus olitorius</name>
    <dbReference type="NCBI Taxonomy" id="93759"/>
    <lineage>
        <taxon>Eukaryota</taxon>
        <taxon>Viridiplantae</taxon>
        <taxon>Streptophyta</taxon>
        <taxon>Embryophyta</taxon>
        <taxon>Tracheophyta</taxon>
        <taxon>Spermatophyta</taxon>
        <taxon>Magnoliopsida</taxon>
        <taxon>eudicotyledons</taxon>
        <taxon>Gunneridae</taxon>
        <taxon>Pentapetalae</taxon>
        <taxon>rosids</taxon>
        <taxon>malvids</taxon>
        <taxon>Malvales</taxon>
        <taxon>Malvaceae</taxon>
        <taxon>Grewioideae</taxon>
        <taxon>Apeibeae</taxon>
        <taxon>Corchorus</taxon>
    </lineage>
</organism>
<dbReference type="Proteomes" id="UP000187203">
    <property type="component" value="Unassembled WGS sequence"/>
</dbReference>
<keyword evidence="9" id="KW-0408">Iron</keyword>
<keyword evidence="16" id="KW-0067">ATP-binding</keyword>
<dbReference type="SUPFAM" id="SSF47769">
    <property type="entry name" value="SAM/Pointed domain"/>
    <property type="match status" value="1"/>
</dbReference>
<feature type="domain" description="SAM" evidence="17">
    <location>
        <begin position="395"/>
        <end position="445"/>
    </location>
</feature>
<evidence type="ECO:0000256" key="7">
    <source>
        <dbReference type="ARBA" id="ARBA00022723"/>
    </source>
</evidence>
<dbReference type="EMBL" id="AWUE01012618">
    <property type="protein sequence ID" value="OMP08773.1"/>
    <property type="molecule type" value="Genomic_DNA"/>
</dbReference>
<keyword evidence="7" id="KW-0479">Metal-binding</keyword>
<proteinExistence type="inferred from homology"/>
<gene>
    <name evidence="18" type="ORF">COLO4_06152</name>
</gene>
<evidence type="ECO:0000256" key="12">
    <source>
        <dbReference type="ARBA" id="ARBA00023284"/>
    </source>
</evidence>
<evidence type="ECO:0000256" key="15">
    <source>
        <dbReference type="ARBA" id="ARBA00048150"/>
    </source>
</evidence>
<reference evidence="19" key="1">
    <citation type="submission" date="2013-09" db="EMBL/GenBank/DDBJ databases">
        <title>Corchorus olitorius genome sequencing.</title>
        <authorList>
            <person name="Alam M."/>
            <person name="Haque M.S."/>
            <person name="Islam M.S."/>
            <person name="Emdad E.M."/>
            <person name="Islam M.M."/>
            <person name="Ahmed B."/>
            <person name="Halim A."/>
            <person name="Hossen Q.M.M."/>
            <person name="Hossain M.Z."/>
            <person name="Ahmed R."/>
            <person name="Khan M.M."/>
            <person name="Islam R."/>
            <person name="Rashid M.M."/>
            <person name="Khan S.A."/>
            <person name="Rahman M.S."/>
            <person name="Alam M."/>
            <person name="Yahiya A.S."/>
            <person name="Khan M.S."/>
            <person name="Azam M.S."/>
            <person name="Haque T."/>
            <person name="Lashkar M.Z.H."/>
            <person name="Akhand A.I."/>
            <person name="Morshed G."/>
            <person name="Roy S."/>
            <person name="Uddin K.S."/>
            <person name="Rabeya T."/>
            <person name="Hossain A.S."/>
            <person name="Chowdhury A."/>
            <person name="Snigdha A.R."/>
            <person name="Mortoza M.S."/>
            <person name="Matin S.A."/>
            <person name="Hoque S.M.E."/>
            <person name="Islam M.K."/>
            <person name="Roy D.K."/>
            <person name="Haider R."/>
            <person name="Moosa M.M."/>
            <person name="Elias S.M."/>
            <person name="Hasan A.M."/>
            <person name="Jahan S."/>
            <person name="Shafiuddin M."/>
            <person name="Mahmood N."/>
            <person name="Shommy N.S."/>
        </authorList>
    </citation>
    <scope>NUCLEOTIDE SEQUENCE [LARGE SCALE GENOMIC DNA]</scope>
    <source>
        <strain evidence="19">cv. O-4</strain>
    </source>
</reference>
<dbReference type="GO" id="GO:0016730">
    <property type="term" value="F:oxidoreductase activity, acting on iron-sulfur proteins as donors"/>
    <property type="evidence" value="ECO:0007669"/>
    <property type="project" value="InterPro"/>
</dbReference>
<dbReference type="PANTHER" id="PTHR35113:SF1">
    <property type="entry name" value="FERREDOXIN-THIOREDOXIN REDUCTASE CATALYTIC CHAIN, CHLOROPLASTIC"/>
    <property type="match status" value="1"/>
</dbReference>
<dbReference type="Pfam" id="PF00536">
    <property type="entry name" value="SAM_1"/>
    <property type="match status" value="1"/>
</dbReference>
<dbReference type="InterPro" id="IPR001660">
    <property type="entry name" value="SAM"/>
</dbReference>
<dbReference type="InterPro" id="IPR013761">
    <property type="entry name" value="SAM/pointed_sf"/>
</dbReference>
<dbReference type="InterPro" id="IPR036644">
    <property type="entry name" value="FTR_bsu_sf"/>
</dbReference>
<dbReference type="STRING" id="93759.A0A1R3KNU5"/>
<evidence type="ECO:0000256" key="5">
    <source>
        <dbReference type="ARBA" id="ARBA00018993"/>
    </source>
</evidence>
<evidence type="ECO:0000256" key="16">
    <source>
        <dbReference type="PROSITE-ProRule" id="PRU10141"/>
    </source>
</evidence>
<dbReference type="FunFam" id="3.90.460.10:FF:000001">
    <property type="entry name" value="Ferredoxin-thioredoxin reductase, catalytic chain"/>
    <property type="match status" value="1"/>
</dbReference>
<dbReference type="GO" id="GO:0005524">
    <property type="term" value="F:ATP binding"/>
    <property type="evidence" value="ECO:0007669"/>
    <property type="project" value="UniProtKB-UniRule"/>
</dbReference>
<accession>A0A1R3KNU5</accession>
<evidence type="ECO:0000256" key="8">
    <source>
        <dbReference type="ARBA" id="ARBA00023002"/>
    </source>
</evidence>
<evidence type="ECO:0000256" key="6">
    <source>
        <dbReference type="ARBA" id="ARBA00022485"/>
    </source>
</evidence>
<protein>
    <recommendedName>
        <fullName evidence="5">Ferredoxin-thioredoxin reductase catalytic chain, chloroplastic</fullName>
        <ecNumber evidence="4">1.8.7.2</ecNumber>
    </recommendedName>
    <alternativeName>
        <fullName evidence="14">Ferredoxin-thioredoxin reductase subunit B</fullName>
    </alternativeName>
</protein>
<evidence type="ECO:0000256" key="2">
    <source>
        <dbReference type="ARBA" id="ARBA00003945"/>
    </source>
</evidence>
<dbReference type="InterPro" id="IPR017441">
    <property type="entry name" value="Protein_kinase_ATP_BS"/>
</dbReference>
<comment type="catalytic activity">
    <reaction evidence="15">
        <text>[thioredoxin]-disulfide + 2 reduced [2Fe-2S]-[ferredoxin] + 2 H(+) = [thioredoxin]-dithiol + 2 oxidized [2Fe-2S]-[ferredoxin]</text>
        <dbReference type="Rhea" id="RHEA:42336"/>
        <dbReference type="Rhea" id="RHEA-COMP:10000"/>
        <dbReference type="Rhea" id="RHEA-COMP:10001"/>
        <dbReference type="Rhea" id="RHEA-COMP:10698"/>
        <dbReference type="Rhea" id="RHEA-COMP:10700"/>
        <dbReference type="ChEBI" id="CHEBI:15378"/>
        <dbReference type="ChEBI" id="CHEBI:29950"/>
        <dbReference type="ChEBI" id="CHEBI:33737"/>
        <dbReference type="ChEBI" id="CHEBI:33738"/>
        <dbReference type="ChEBI" id="CHEBI:50058"/>
        <dbReference type="EC" id="1.8.7.2"/>
    </reaction>
</comment>
<evidence type="ECO:0000256" key="13">
    <source>
        <dbReference type="ARBA" id="ARBA00026011"/>
    </source>
</evidence>
<evidence type="ECO:0000313" key="18">
    <source>
        <dbReference type="EMBL" id="OMP08773.1"/>
    </source>
</evidence>
<keyword evidence="11" id="KW-1015">Disulfide bond</keyword>
<dbReference type="OrthoDB" id="76949at2759"/>
<comment type="similarity">
    <text evidence="3">Belongs to the ferredoxin thioredoxin reductase beta subunit family.</text>
</comment>
<dbReference type="GO" id="GO:0051539">
    <property type="term" value="F:4 iron, 4 sulfur cluster binding"/>
    <property type="evidence" value="ECO:0007669"/>
    <property type="project" value="UniProtKB-KW"/>
</dbReference>
<dbReference type="SUPFAM" id="SSF57662">
    <property type="entry name" value="Ferredoxin thioredoxin reductase (FTR), catalytic beta chain"/>
    <property type="match status" value="1"/>
</dbReference>